<protein>
    <submittedName>
        <fullName evidence="3">MTH1187 family thiamine-binding protein</fullName>
    </submittedName>
</protein>
<organism evidence="3">
    <name type="scientific">candidate division WOR-3 bacterium</name>
    <dbReference type="NCBI Taxonomy" id="2052148"/>
    <lineage>
        <taxon>Bacteria</taxon>
        <taxon>Bacteria division WOR-3</taxon>
    </lineage>
</organism>
<dbReference type="PANTHER" id="PTHR33777:SF1">
    <property type="entry name" value="UPF0045 PROTEIN ECM15"/>
    <property type="match status" value="1"/>
</dbReference>
<comment type="similarity">
    <text evidence="1">Belongs to the UPF0045 family.</text>
</comment>
<evidence type="ECO:0000259" key="2">
    <source>
        <dbReference type="Pfam" id="PF01910"/>
    </source>
</evidence>
<reference evidence="3" key="1">
    <citation type="journal article" date="2020" name="mSystems">
        <title>Genome- and Community-Level Interaction Insights into Carbon Utilization and Element Cycling Functions of Hydrothermarchaeota in Hydrothermal Sediment.</title>
        <authorList>
            <person name="Zhou Z."/>
            <person name="Liu Y."/>
            <person name="Xu W."/>
            <person name="Pan J."/>
            <person name="Luo Z.H."/>
            <person name="Li M."/>
        </authorList>
    </citation>
    <scope>NUCLEOTIDE SEQUENCE [LARGE SCALE GENOMIC DNA]</scope>
    <source>
        <strain evidence="3">SpSt-914</strain>
    </source>
</reference>
<accession>A0A7V3PTI0</accession>
<dbReference type="AlphaFoldDB" id="A0A7V3PTI0"/>
<dbReference type="GO" id="GO:0005829">
    <property type="term" value="C:cytosol"/>
    <property type="evidence" value="ECO:0007669"/>
    <property type="project" value="TreeGrafter"/>
</dbReference>
<dbReference type="SUPFAM" id="SSF89957">
    <property type="entry name" value="MTH1187/YkoF-like"/>
    <property type="match status" value="1"/>
</dbReference>
<dbReference type="InterPro" id="IPR029756">
    <property type="entry name" value="MTH1187/YkoF-like"/>
</dbReference>
<dbReference type="Pfam" id="PF01910">
    <property type="entry name" value="Thiamine_BP"/>
    <property type="match status" value="1"/>
</dbReference>
<gene>
    <name evidence="3" type="ORF">ENX16_04070</name>
</gene>
<feature type="domain" description="Thiamine-binding protein" evidence="2">
    <location>
        <begin position="4"/>
        <end position="94"/>
    </location>
</feature>
<evidence type="ECO:0000313" key="3">
    <source>
        <dbReference type="EMBL" id="HGD13236.1"/>
    </source>
</evidence>
<dbReference type="InterPro" id="IPR002767">
    <property type="entry name" value="Thiamine_BP"/>
</dbReference>
<dbReference type="Gene3D" id="3.30.70.930">
    <property type="match status" value="1"/>
</dbReference>
<sequence>MPIVEISIVPVGTGSPGVSSYIRAALEVIKKSGLNYSVNPMGTCIQGDWDKIFETIKKIHDTLADLGCVRMVTTIKIDDRRDKDQTMQEKVARISP</sequence>
<dbReference type="NCBIfam" id="TIGR00106">
    <property type="entry name" value="MTH1187 family thiamine-binding protein"/>
    <property type="match status" value="1"/>
</dbReference>
<name>A0A7V3PTI0_UNCW3</name>
<dbReference type="EMBL" id="DTMZ01000099">
    <property type="protein sequence ID" value="HGD13236.1"/>
    <property type="molecule type" value="Genomic_DNA"/>
</dbReference>
<comment type="caution">
    <text evidence="3">The sequence shown here is derived from an EMBL/GenBank/DDBJ whole genome shotgun (WGS) entry which is preliminary data.</text>
</comment>
<dbReference type="PANTHER" id="PTHR33777">
    <property type="entry name" value="UPF0045 PROTEIN ECM15"/>
    <property type="match status" value="1"/>
</dbReference>
<evidence type="ECO:0000256" key="1">
    <source>
        <dbReference type="ARBA" id="ARBA00010272"/>
    </source>
</evidence>
<proteinExistence type="inferred from homology"/>
<dbReference type="InterPro" id="IPR051614">
    <property type="entry name" value="UPF0045_domain"/>
</dbReference>